<gene>
    <name evidence="1" type="ORF">KKC1_34800</name>
</gene>
<evidence type="ECO:0000313" key="1">
    <source>
        <dbReference type="EMBL" id="GAW94374.1"/>
    </source>
</evidence>
<sequence>MHFLIEGLAVGVNIGPTAGLNVNQFVEVVVGEAKDVITLFSAYVAGSNYQLSAALLVLRPAS</sequence>
<evidence type="ECO:0000313" key="2">
    <source>
        <dbReference type="Proteomes" id="UP000197032"/>
    </source>
</evidence>
<organism evidence="1 2">
    <name type="scientific">Calderihabitans maritimus</name>
    <dbReference type="NCBI Taxonomy" id="1246530"/>
    <lineage>
        <taxon>Bacteria</taxon>
        <taxon>Bacillati</taxon>
        <taxon>Bacillota</taxon>
        <taxon>Clostridia</taxon>
        <taxon>Neomoorellales</taxon>
        <taxon>Calderihabitantaceae</taxon>
        <taxon>Calderihabitans</taxon>
    </lineage>
</organism>
<accession>A0A1Z5HXZ1</accession>
<dbReference type="Proteomes" id="UP000197032">
    <property type="component" value="Unassembled WGS sequence"/>
</dbReference>
<comment type="caution">
    <text evidence="1">The sequence shown here is derived from an EMBL/GenBank/DDBJ whole genome shotgun (WGS) entry which is preliminary data.</text>
</comment>
<name>A0A1Z5HXZ1_9FIRM</name>
<keyword evidence="2" id="KW-1185">Reference proteome</keyword>
<dbReference type="EMBL" id="BDGJ01000215">
    <property type="protein sequence ID" value="GAW94374.1"/>
    <property type="molecule type" value="Genomic_DNA"/>
</dbReference>
<reference evidence="2" key="1">
    <citation type="journal article" date="2017" name="Appl. Environ. Microbiol.">
        <title>Genomic Analysis of Calderihabitans maritimus KKC1, a Thermophilic, Hydrogenogenic, Carboxydotrophic Bacterium Isolated from Marine Sediment.</title>
        <authorList>
            <person name="Omae K."/>
            <person name="Yoneda Y."/>
            <person name="Fukuyama Y."/>
            <person name="Yoshida T."/>
            <person name="Sako Y."/>
        </authorList>
    </citation>
    <scope>NUCLEOTIDE SEQUENCE [LARGE SCALE GENOMIC DNA]</scope>
    <source>
        <strain evidence="2">KKC1</strain>
    </source>
</reference>
<dbReference type="AlphaFoldDB" id="A0A1Z5HXZ1"/>
<proteinExistence type="predicted"/>
<protein>
    <submittedName>
        <fullName evidence="1">Uncharacterized protein</fullName>
    </submittedName>
</protein>